<proteinExistence type="predicted"/>
<dbReference type="InterPro" id="IPR007210">
    <property type="entry name" value="ABC_Gly_betaine_transp_sub-bd"/>
</dbReference>
<keyword evidence="4" id="KW-0472">Membrane</keyword>
<evidence type="ECO:0000256" key="5">
    <source>
        <dbReference type="SAM" id="SignalP"/>
    </source>
</evidence>
<dbReference type="PANTHER" id="PTHR47737">
    <property type="entry name" value="GLYCINE BETAINE/PROLINE BETAINE TRANSPORT SYSTEM PERMEASE PROTEIN PROW"/>
    <property type="match status" value="1"/>
</dbReference>
<dbReference type="GO" id="GO:0015226">
    <property type="term" value="F:carnitine transmembrane transporter activity"/>
    <property type="evidence" value="ECO:0007669"/>
    <property type="project" value="TreeGrafter"/>
</dbReference>
<sequence length="289" mass="31896">MSKLKKGILAVLMLAIIMPLSACSANSSKSSEDNSKTVKLAYMEWDDSVSSTNLVAEVLKQMGYTVEMTPLDNAIVWQSVANKQADAMVSAWLPLTHGPQYDKYKNQIDVLGANLTGAQSGLVVPSYMNVNSVEDLSNQAKKTITGIEPGAGIMTNAEKAMSQYSNLSGWNLMSSSTGAMTASLDKAYKNKDEIVITGWAPHWMFTKYDLKFLNDPKQVISSPETINTVARQGLKNDKPEVYKVLKNFKWDMKDIGDVMFDMNNGKKANQAAKDWIAKNQDKVNSWKNS</sequence>
<dbReference type="PATRIC" id="fig|1423744.4.peg.1137"/>
<dbReference type="Gene3D" id="3.40.190.10">
    <property type="entry name" value="Periplasmic binding protein-like II"/>
    <property type="match status" value="1"/>
</dbReference>
<dbReference type="GO" id="GO:0005275">
    <property type="term" value="F:amine transmembrane transporter activity"/>
    <property type="evidence" value="ECO:0007669"/>
    <property type="project" value="TreeGrafter"/>
</dbReference>
<dbReference type="RefSeq" id="WP_082618801.1">
    <property type="nucleotide sequence ID" value="NZ_AYZL01000006.1"/>
</dbReference>
<comment type="caution">
    <text evidence="7">The sequence shown here is derived from an EMBL/GenBank/DDBJ whole genome shotgun (WGS) entry which is preliminary data.</text>
</comment>
<dbReference type="GO" id="GO:0043190">
    <property type="term" value="C:ATP-binding cassette (ABC) transporter complex"/>
    <property type="evidence" value="ECO:0007669"/>
    <property type="project" value="InterPro"/>
</dbReference>
<dbReference type="SUPFAM" id="SSF53850">
    <property type="entry name" value="Periplasmic binding protein-like II"/>
    <property type="match status" value="1"/>
</dbReference>
<feature type="chain" id="PRO_5006416233" evidence="5">
    <location>
        <begin position="25"/>
        <end position="289"/>
    </location>
</feature>
<dbReference type="Proteomes" id="UP000051378">
    <property type="component" value="Unassembled WGS sequence"/>
</dbReference>
<dbReference type="EMBL" id="AYZL01000006">
    <property type="protein sequence ID" value="KRN04752.1"/>
    <property type="molecule type" value="Genomic_DNA"/>
</dbReference>
<dbReference type="STRING" id="1423744.FC86_GL001108"/>
<keyword evidence="3" id="KW-1003">Cell membrane</keyword>
<evidence type="ECO:0000313" key="8">
    <source>
        <dbReference type="Proteomes" id="UP000051378"/>
    </source>
</evidence>
<dbReference type="Pfam" id="PF04069">
    <property type="entry name" value="OpuAC"/>
    <property type="match status" value="1"/>
</dbReference>
<dbReference type="GO" id="GO:0015871">
    <property type="term" value="P:choline transport"/>
    <property type="evidence" value="ECO:0007669"/>
    <property type="project" value="TreeGrafter"/>
</dbReference>
<keyword evidence="2" id="KW-0813">Transport</keyword>
<gene>
    <name evidence="7" type="ORF">FC86_GL001108</name>
</gene>
<comment type="subcellular location">
    <subcellularLocation>
        <location evidence="1">Cell membrane</location>
    </subcellularLocation>
</comment>
<evidence type="ECO:0000313" key="7">
    <source>
        <dbReference type="EMBL" id="KRN04752.1"/>
    </source>
</evidence>
<keyword evidence="5" id="KW-0732">Signal</keyword>
<dbReference type="PANTHER" id="PTHR47737:SF1">
    <property type="entry name" value="GLYCINE BETAINE_PROLINE BETAINE TRANSPORT SYSTEM PERMEASE PROTEIN PROW"/>
    <property type="match status" value="1"/>
</dbReference>
<evidence type="ECO:0000259" key="6">
    <source>
        <dbReference type="Pfam" id="PF04069"/>
    </source>
</evidence>
<protein>
    <submittedName>
        <fullName evidence="7">OpuABC protein</fullName>
    </submittedName>
</protein>
<name>A0A0R2DKV7_9LACO</name>
<evidence type="ECO:0000256" key="3">
    <source>
        <dbReference type="ARBA" id="ARBA00022475"/>
    </source>
</evidence>
<reference evidence="7 8" key="1">
    <citation type="journal article" date="2015" name="Genome Announc.">
        <title>Expanding the biotechnology potential of lactobacilli through comparative genomics of 213 strains and associated genera.</title>
        <authorList>
            <person name="Sun Z."/>
            <person name="Harris H.M."/>
            <person name="McCann A."/>
            <person name="Guo C."/>
            <person name="Argimon S."/>
            <person name="Zhang W."/>
            <person name="Yang X."/>
            <person name="Jeffery I.B."/>
            <person name="Cooney J.C."/>
            <person name="Kagawa T.F."/>
            <person name="Liu W."/>
            <person name="Song Y."/>
            <person name="Salvetti E."/>
            <person name="Wrobel A."/>
            <person name="Rasinkangas P."/>
            <person name="Parkhill J."/>
            <person name="Rea M.C."/>
            <person name="O'Sullivan O."/>
            <person name="Ritari J."/>
            <person name="Douillard F.P."/>
            <person name="Paul Ross R."/>
            <person name="Yang R."/>
            <person name="Briner A.E."/>
            <person name="Felis G.E."/>
            <person name="de Vos W.M."/>
            <person name="Barrangou R."/>
            <person name="Klaenhammer T.R."/>
            <person name="Caufield P.W."/>
            <person name="Cui Y."/>
            <person name="Zhang H."/>
            <person name="O'Toole P.W."/>
        </authorList>
    </citation>
    <scope>NUCLEOTIDE SEQUENCE [LARGE SCALE GENOMIC DNA]</scope>
    <source>
        <strain evidence="7 8">DSM 23037</strain>
    </source>
</reference>
<dbReference type="AlphaFoldDB" id="A0A0R2DKV7"/>
<organism evidence="7 8">
    <name type="scientific">Holzapfeliella floricola DSM 23037 = JCM 16512</name>
    <dbReference type="NCBI Taxonomy" id="1423744"/>
    <lineage>
        <taxon>Bacteria</taxon>
        <taxon>Bacillati</taxon>
        <taxon>Bacillota</taxon>
        <taxon>Bacilli</taxon>
        <taxon>Lactobacillales</taxon>
        <taxon>Lactobacillaceae</taxon>
        <taxon>Holzapfeliella</taxon>
    </lineage>
</organism>
<evidence type="ECO:0000256" key="4">
    <source>
        <dbReference type="ARBA" id="ARBA00023136"/>
    </source>
</evidence>
<keyword evidence="8" id="KW-1185">Reference proteome</keyword>
<evidence type="ECO:0000256" key="1">
    <source>
        <dbReference type="ARBA" id="ARBA00004236"/>
    </source>
</evidence>
<dbReference type="CDD" id="cd13639">
    <property type="entry name" value="PBP2_OpuAC_like"/>
    <property type="match status" value="1"/>
</dbReference>
<dbReference type="Gene3D" id="3.40.190.100">
    <property type="entry name" value="Glycine betaine-binding periplasmic protein, domain 2"/>
    <property type="match status" value="1"/>
</dbReference>
<dbReference type="OrthoDB" id="9787902at2"/>
<feature type="domain" description="ABC-type glycine betaine transport system substrate-binding" evidence="6">
    <location>
        <begin position="36"/>
        <end position="278"/>
    </location>
</feature>
<evidence type="ECO:0000256" key="2">
    <source>
        <dbReference type="ARBA" id="ARBA00022448"/>
    </source>
</evidence>
<dbReference type="GO" id="GO:0031460">
    <property type="term" value="P:glycine betaine transport"/>
    <property type="evidence" value="ECO:0007669"/>
    <property type="project" value="TreeGrafter"/>
</dbReference>
<accession>A0A0R2DKV7</accession>
<feature type="signal peptide" evidence="5">
    <location>
        <begin position="1"/>
        <end position="24"/>
    </location>
</feature>